<evidence type="ECO:0000256" key="1">
    <source>
        <dbReference type="ARBA" id="ARBA00010638"/>
    </source>
</evidence>
<dbReference type="PANTHER" id="PTHR23407:SF1">
    <property type="entry name" value="5-FORMYLTETRAHYDROFOLATE CYCLO-LIGASE"/>
    <property type="match status" value="1"/>
</dbReference>
<keyword evidence="2 4" id="KW-0547">Nucleotide-binding</keyword>
<comment type="cofactor">
    <cofactor evidence="4">
        <name>Mg(2+)</name>
        <dbReference type="ChEBI" id="CHEBI:18420"/>
    </cofactor>
</comment>
<keyword evidence="4" id="KW-0479">Metal-binding</keyword>
<dbReference type="InterPro" id="IPR002698">
    <property type="entry name" value="FTHF_cligase"/>
</dbReference>
<dbReference type="EMBL" id="BAAAYG010000005">
    <property type="protein sequence ID" value="GAA3285023.1"/>
    <property type="molecule type" value="Genomic_DNA"/>
</dbReference>
<dbReference type="PIRSF" id="PIRSF006806">
    <property type="entry name" value="FTHF_cligase"/>
    <property type="match status" value="1"/>
</dbReference>
<keyword evidence="4" id="KW-0460">Magnesium</keyword>
<feature type="region of interest" description="Disordered" evidence="5">
    <location>
        <begin position="147"/>
        <end position="169"/>
    </location>
</feature>
<dbReference type="Pfam" id="PF01812">
    <property type="entry name" value="5-FTHF_cyc-lig"/>
    <property type="match status" value="1"/>
</dbReference>
<dbReference type="NCBIfam" id="TIGR02727">
    <property type="entry name" value="MTHFS_bact"/>
    <property type="match status" value="1"/>
</dbReference>
<dbReference type="RefSeq" id="WP_344720190.1">
    <property type="nucleotide sequence ID" value="NZ_BAAAYG010000005.1"/>
</dbReference>
<reference evidence="7" key="1">
    <citation type="journal article" date="2019" name="Int. J. Syst. Evol. Microbiol.">
        <title>The Global Catalogue of Microorganisms (GCM) 10K type strain sequencing project: providing services to taxonomists for standard genome sequencing and annotation.</title>
        <authorList>
            <consortium name="The Broad Institute Genomics Platform"/>
            <consortium name="The Broad Institute Genome Sequencing Center for Infectious Disease"/>
            <person name="Wu L."/>
            <person name="Ma J."/>
        </authorList>
    </citation>
    <scope>NUCLEOTIDE SEQUENCE [LARGE SCALE GENOMIC DNA]</scope>
    <source>
        <strain evidence="7">JCM 11483</strain>
    </source>
</reference>
<evidence type="ECO:0000256" key="2">
    <source>
        <dbReference type="ARBA" id="ARBA00022741"/>
    </source>
</evidence>
<evidence type="ECO:0000256" key="4">
    <source>
        <dbReference type="RuleBase" id="RU361279"/>
    </source>
</evidence>
<name>A0ABP6REI4_9MICC</name>
<evidence type="ECO:0000256" key="3">
    <source>
        <dbReference type="ARBA" id="ARBA00022840"/>
    </source>
</evidence>
<dbReference type="Gene3D" id="3.40.50.10420">
    <property type="entry name" value="NagB/RpiA/CoA transferase-like"/>
    <property type="match status" value="1"/>
</dbReference>
<dbReference type="SUPFAM" id="SSF100950">
    <property type="entry name" value="NagB/RpiA/CoA transferase-like"/>
    <property type="match status" value="1"/>
</dbReference>
<evidence type="ECO:0000313" key="6">
    <source>
        <dbReference type="EMBL" id="GAA3285023.1"/>
    </source>
</evidence>
<protein>
    <recommendedName>
        <fullName evidence="4">5-formyltetrahydrofolate cyclo-ligase</fullName>
        <ecNumber evidence="4">6.3.3.2</ecNumber>
    </recommendedName>
</protein>
<organism evidence="6 7">
    <name type="scientific">Nesterenkonia halobia</name>
    <dbReference type="NCBI Taxonomy" id="37922"/>
    <lineage>
        <taxon>Bacteria</taxon>
        <taxon>Bacillati</taxon>
        <taxon>Actinomycetota</taxon>
        <taxon>Actinomycetes</taxon>
        <taxon>Micrococcales</taxon>
        <taxon>Micrococcaceae</taxon>
        <taxon>Nesterenkonia</taxon>
    </lineage>
</organism>
<comment type="catalytic activity">
    <reaction evidence="4">
        <text>(6S)-5-formyl-5,6,7,8-tetrahydrofolate + ATP = (6R)-5,10-methenyltetrahydrofolate + ADP + phosphate</text>
        <dbReference type="Rhea" id="RHEA:10488"/>
        <dbReference type="ChEBI" id="CHEBI:30616"/>
        <dbReference type="ChEBI" id="CHEBI:43474"/>
        <dbReference type="ChEBI" id="CHEBI:57455"/>
        <dbReference type="ChEBI" id="CHEBI:57457"/>
        <dbReference type="ChEBI" id="CHEBI:456216"/>
        <dbReference type="EC" id="6.3.3.2"/>
    </reaction>
</comment>
<gene>
    <name evidence="6" type="ORF">GCM10020260_16760</name>
</gene>
<sequence length="216" mass="22843">MSTKTELRRRLRAARTGLDAAEQARRADQLAAVLQAHIHPTAVVAAYRPMTGEPDVGPFLTAHLARGGTVLLPRVVPGPARRMEWIPWTPETTMRRSRQLPLDEPAGEPAALEVPRDVDVMLVPALAVGRDGVRLGQGGGYYDRLLGPGSETAEDGVDAGPAGIDAEPEGAAGPERIAVVHPEELLSAGDIPVEPHDLRVARAITAQGPVLLDPTG</sequence>
<keyword evidence="3 4" id="KW-0067">ATP-binding</keyword>
<dbReference type="PANTHER" id="PTHR23407">
    <property type="entry name" value="ATPASE INHIBITOR/5-FORMYLTETRAHYDROFOLATE CYCLO-LIGASE"/>
    <property type="match status" value="1"/>
</dbReference>
<keyword evidence="7" id="KW-1185">Reference proteome</keyword>
<dbReference type="InterPro" id="IPR024185">
    <property type="entry name" value="FTHF_cligase-like_sf"/>
</dbReference>
<dbReference type="InterPro" id="IPR037171">
    <property type="entry name" value="NagB/RpiA_transferase-like"/>
</dbReference>
<comment type="caution">
    <text evidence="6">The sequence shown here is derived from an EMBL/GenBank/DDBJ whole genome shotgun (WGS) entry which is preliminary data.</text>
</comment>
<evidence type="ECO:0000256" key="5">
    <source>
        <dbReference type="SAM" id="MobiDB-lite"/>
    </source>
</evidence>
<evidence type="ECO:0000313" key="7">
    <source>
        <dbReference type="Proteomes" id="UP001501736"/>
    </source>
</evidence>
<accession>A0ABP6REI4</accession>
<proteinExistence type="inferred from homology"/>
<dbReference type="EC" id="6.3.3.2" evidence="4"/>
<comment type="similarity">
    <text evidence="1 4">Belongs to the 5-formyltetrahydrofolate cyclo-ligase family.</text>
</comment>
<dbReference type="Proteomes" id="UP001501736">
    <property type="component" value="Unassembled WGS sequence"/>
</dbReference>